<dbReference type="InterPro" id="IPR017853">
    <property type="entry name" value="GH"/>
</dbReference>
<dbReference type="AlphaFoldDB" id="A0AB39JDD1"/>
<accession>A0AB39JDD1</accession>
<dbReference type="Pfam" id="PF00150">
    <property type="entry name" value="Cellulase"/>
    <property type="match status" value="1"/>
</dbReference>
<comment type="similarity">
    <text evidence="3">Belongs to the glycosyl hydrolase 5 (cellulase A) family.</text>
</comment>
<dbReference type="PANTHER" id="PTHR31297">
    <property type="entry name" value="GLUCAN ENDO-1,6-BETA-GLUCOSIDASE B"/>
    <property type="match status" value="1"/>
</dbReference>
<evidence type="ECO:0000259" key="4">
    <source>
        <dbReference type="Pfam" id="PF00150"/>
    </source>
</evidence>
<dbReference type="SUPFAM" id="SSF51445">
    <property type="entry name" value="(Trans)glycosidases"/>
    <property type="match status" value="1"/>
</dbReference>
<dbReference type="GO" id="GO:0005576">
    <property type="term" value="C:extracellular region"/>
    <property type="evidence" value="ECO:0007669"/>
    <property type="project" value="TreeGrafter"/>
</dbReference>
<sequence>MSHHSSSPAMPGVNLGGWLVLERWMTPSVFAGTDATNEYELSQTVDGQARIQQHRQTFIQEADIKWLAHAGVHLIRLPIGYWVLEDQPPYISAKPQLDWLMDMARQYDLQVLLDLHAAPGAQNASDHSGSGNTGSVQWYQRVNQQKTTQTLLDITGEYGEHPALWGIELLNEPLVTTRRERWRLWWWTHKTSRKLRSKLPPHVRIVASDCYQPAWWSGRVGSNTLDIHHYQCFSDADNQATSLTHHRQVLDQRSDEYRDYAQQQPLIIGEWSATLPPGIASDDTEYAHCQSQLAVPANVDAWFYWSYKTESLGAWNFRDCHAKGWFDGMLSSR</sequence>
<evidence type="ECO:0000313" key="5">
    <source>
        <dbReference type="EMBL" id="XDN89726.1"/>
    </source>
</evidence>
<dbReference type="GO" id="GO:0009251">
    <property type="term" value="P:glucan catabolic process"/>
    <property type="evidence" value="ECO:0007669"/>
    <property type="project" value="TreeGrafter"/>
</dbReference>
<evidence type="ECO:0000256" key="3">
    <source>
        <dbReference type="RuleBase" id="RU361153"/>
    </source>
</evidence>
<feature type="domain" description="Glycoside hydrolase family 5" evidence="4">
    <location>
        <begin position="59"/>
        <end position="309"/>
    </location>
</feature>
<organism evidence="5">
    <name type="scientific">Candidatus Nanosynbacter sp. TM7-074</name>
    <dbReference type="NCBI Taxonomy" id="3158573"/>
    <lineage>
        <taxon>Bacteria</taxon>
        <taxon>Candidatus Saccharimonadota</taxon>
        <taxon>Candidatus Saccharimonadia</taxon>
        <taxon>Candidatus Nanosynbacterales</taxon>
        <taxon>Candidatus Nanosynbacteraceae</taxon>
        <taxon>Candidatus Nanosynbacter</taxon>
    </lineage>
</organism>
<dbReference type="InterPro" id="IPR001547">
    <property type="entry name" value="Glyco_hydro_5"/>
</dbReference>
<keyword evidence="2 3" id="KW-0326">Glycosidase</keyword>
<dbReference type="RefSeq" id="WP_369000296.1">
    <property type="nucleotide sequence ID" value="NZ_CP158487.1"/>
</dbReference>
<reference evidence="5" key="1">
    <citation type="submission" date="2024-06" db="EMBL/GenBank/DDBJ databases">
        <authorList>
            <person name="Atkinson C."/>
            <person name="McLean J."/>
            <person name="Gallagher L."/>
            <person name="Bor B."/>
            <person name="Mougous J."/>
        </authorList>
    </citation>
    <scope>NUCLEOTIDE SEQUENCE</scope>
    <source>
        <strain evidence="5">TM7-074</strain>
    </source>
</reference>
<proteinExistence type="inferred from homology"/>
<name>A0AB39JDD1_9BACT</name>
<dbReference type="PANTHER" id="PTHR31297:SF43">
    <property type="entry name" value="GLUCAN 1,3-BETA-GLUCOSIDASE 3"/>
    <property type="match status" value="1"/>
</dbReference>
<evidence type="ECO:0000256" key="1">
    <source>
        <dbReference type="ARBA" id="ARBA00022801"/>
    </source>
</evidence>
<dbReference type="EMBL" id="CP158487">
    <property type="protein sequence ID" value="XDN89726.1"/>
    <property type="molecule type" value="Genomic_DNA"/>
</dbReference>
<dbReference type="InterPro" id="IPR050386">
    <property type="entry name" value="Glycosyl_hydrolase_5"/>
</dbReference>
<keyword evidence="1 3" id="KW-0378">Hydrolase</keyword>
<evidence type="ECO:0000256" key="2">
    <source>
        <dbReference type="ARBA" id="ARBA00023295"/>
    </source>
</evidence>
<dbReference type="GO" id="GO:0009986">
    <property type="term" value="C:cell surface"/>
    <property type="evidence" value="ECO:0007669"/>
    <property type="project" value="TreeGrafter"/>
</dbReference>
<protein>
    <submittedName>
        <fullName evidence="5">Cellulase family glycosylhydrolase</fullName>
    </submittedName>
</protein>
<dbReference type="Gene3D" id="3.20.20.80">
    <property type="entry name" value="Glycosidases"/>
    <property type="match status" value="1"/>
</dbReference>
<dbReference type="GO" id="GO:0046557">
    <property type="term" value="F:glucan endo-1,6-beta-glucosidase activity"/>
    <property type="evidence" value="ECO:0007669"/>
    <property type="project" value="TreeGrafter"/>
</dbReference>
<gene>
    <name evidence="5" type="ORF">TM074_03430</name>
</gene>